<accession>A0ABZ2KJW5</accession>
<dbReference type="InterPro" id="IPR038590">
    <property type="entry name" value="YaeQ_sf"/>
</dbReference>
<reference evidence="1 2" key="1">
    <citation type="submission" date="2021-12" db="EMBL/GenBank/DDBJ databases">
        <title>Discovery of the Pendulisporaceae a myxobacterial family with distinct sporulation behavior and unique specialized metabolism.</title>
        <authorList>
            <person name="Garcia R."/>
            <person name="Popoff A."/>
            <person name="Bader C.D."/>
            <person name="Loehr J."/>
            <person name="Walesch S."/>
            <person name="Walt C."/>
            <person name="Boldt J."/>
            <person name="Bunk B."/>
            <person name="Haeckl F.J.F.P.J."/>
            <person name="Gunesch A.P."/>
            <person name="Birkelbach J."/>
            <person name="Nuebel U."/>
            <person name="Pietschmann T."/>
            <person name="Bach T."/>
            <person name="Mueller R."/>
        </authorList>
    </citation>
    <scope>NUCLEOTIDE SEQUENCE [LARGE SCALE GENOMIC DNA]</scope>
    <source>
        <strain evidence="1 2">MSr12523</strain>
    </source>
</reference>
<protein>
    <submittedName>
        <fullName evidence="1">YaeQ family protein</fullName>
    </submittedName>
</protein>
<dbReference type="SMART" id="SM01322">
    <property type="entry name" value="YaeQ"/>
    <property type="match status" value="1"/>
</dbReference>
<keyword evidence="2" id="KW-1185">Reference proteome</keyword>
<dbReference type="SUPFAM" id="SSF52980">
    <property type="entry name" value="Restriction endonuclease-like"/>
    <property type="match status" value="1"/>
</dbReference>
<gene>
    <name evidence="1" type="ORF">LZC95_07435</name>
</gene>
<dbReference type="PANTHER" id="PTHR38784:SF1">
    <property type="entry name" value="SUCROSE PHOSPHORYLASE"/>
    <property type="match status" value="1"/>
</dbReference>
<dbReference type="PIRSF" id="PIRSF011484">
    <property type="entry name" value="YaeQ"/>
    <property type="match status" value="1"/>
</dbReference>
<evidence type="ECO:0000313" key="1">
    <source>
        <dbReference type="EMBL" id="WXA96666.1"/>
    </source>
</evidence>
<dbReference type="InterPro" id="IPR011335">
    <property type="entry name" value="Restrct_endonuc-II-like"/>
</dbReference>
<name>A0ABZ2KJW5_9BACT</name>
<evidence type="ECO:0000313" key="2">
    <source>
        <dbReference type="Proteomes" id="UP001379533"/>
    </source>
</evidence>
<dbReference type="Pfam" id="PF07152">
    <property type="entry name" value="YaeQ"/>
    <property type="match status" value="1"/>
</dbReference>
<dbReference type="Gene3D" id="3.10.640.10">
    <property type="entry name" value="Restriction endonuclease-like alpha-beta roll domain"/>
    <property type="match status" value="1"/>
</dbReference>
<dbReference type="Proteomes" id="UP001379533">
    <property type="component" value="Chromosome"/>
</dbReference>
<organism evidence="1 2">
    <name type="scientific">Pendulispora brunnea</name>
    <dbReference type="NCBI Taxonomy" id="2905690"/>
    <lineage>
        <taxon>Bacteria</taxon>
        <taxon>Pseudomonadati</taxon>
        <taxon>Myxococcota</taxon>
        <taxon>Myxococcia</taxon>
        <taxon>Myxococcales</taxon>
        <taxon>Sorangiineae</taxon>
        <taxon>Pendulisporaceae</taxon>
        <taxon>Pendulispora</taxon>
    </lineage>
</organism>
<dbReference type="RefSeq" id="WP_394847284.1">
    <property type="nucleotide sequence ID" value="NZ_CP089982.1"/>
</dbReference>
<dbReference type="InterPro" id="IPR009822">
    <property type="entry name" value="YaeQ"/>
</dbReference>
<dbReference type="PANTHER" id="PTHR38784">
    <property type="entry name" value="SUCROSE PHOSPHORYLASE"/>
    <property type="match status" value="1"/>
</dbReference>
<sequence length="185" mass="20885">MALTATIHRVEIALSDVDRGVYESLDLRVARHPSESLRYMLTRLFAYALSYEEGIAFSKGGLSSTDEPPIAVHDPTGLLLAWIDVGAPSAERLHKASKAAKRVALYTHAELTLLRREWAKKEIHRAADIEVWRLEPAFLDGLEASIERHTQWELVRNEGQLYVTAGKLTREGTITRRTLVELVER</sequence>
<proteinExistence type="predicted"/>
<dbReference type="EMBL" id="CP089982">
    <property type="protein sequence ID" value="WXA96666.1"/>
    <property type="molecule type" value="Genomic_DNA"/>
</dbReference>